<accession>U5MTT9</accession>
<dbReference type="Proteomes" id="UP000017118">
    <property type="component" value="Chromosome"/>
</dbReference>
<gene>
    <name evidence="1" type="ORF">CLSA_c30280</name>
</gene>
<reference evidence="1 2" key="1">
    <citation type="journal article" date="2013" name="Genome Announc.">
        <title>Complete Genome Sequence of the Solvent Producer Clostridium saccharobutylicum NCP262 (DSM 13864).</title>
        <authorList>
            <person name="Poehlein A."/>
            <person name="Hartwich K."/>
            <person name="Krabben P."/>
            <person name="Ehrenreich A."/>
            <person name="Liebl W."/>
            <person name="Durre P."/>
            <person name="Gottschalk G."/>
            <person name="Daniel R."/>
        </authorList>
    </citation>
    <scope>NUCLEOTIDE SEQUENCE [LARGE SCALE GENOMIC DNA]</scope>
    <source>
        <strain evidence="1">DSM 13864</strain>
    </source>
</reference>
<keyword evidence="2" id="KW-1185">Reference proteome</keyword>
<dbReference type="KEGG" id="csb:CLSA_c30280"/>
<name>U5MTT9_CLOSA</name>
<dbReference type="AlphaFoldDB" id="U5MTT9"/>
<dbReference type="HOGENOM" id="CLU_3342340_0_0_9"/>
<evidence type="ECO:0000313" key="2">
    <source>
        <dbReference type="Proteomes" id="UP000017118"/>
    </source>
</evidence>
<sequence length="37" mass="4609">MIKYKEKENQLNEAEEYYLEIMKILEEHNKKKAQHTN</sequence>
<evidence type="ECO:0000313" key="1">
    <source>
        <dbReference type="EMBL" id="AGX43995.1"/>
    </source>
</evidence>
<dbReference type="PATRIC" id="fig|1345695.3.peg.3009"/>
<organism evidence="1 2">
    <name type="scientific">Clostridium saccharobutylicum DSM 13864</name>
    <dbReference type="NCBI Taxonomy" id="1345695"/>
    <lineage>
        <taxon>Bacteria</taxon>
        <taxon>Bacillati</taxon>
        <taxon>Bacillota</taxon>
        <taxon>Clostridia</taxon>
        <taxon>Eubacteriales</taxon>
        <taxon>Clostridiaceae</taxon>
        <taxon>Clostridium</taxon>
    </lineage>
</organism>
<dbReference type="EMBL" id="CP006721">
    <property type="protein sequence ID" value="AGX43995.1"/>
    <property type="molecule type" value="Genomic_DNA"/>
</dbReference>
<protein>
    <submittedName>
        <fullName evidence="1">Uncharacterized protein</fullName>
    </submittedName>
</protein>
<proteinExistence type="predicted"/>